<feature type="transmembrane region" description="Helical" evidence="1">
    <location>
        <begin position="150"/>
        <end position="168"/>
    </location>
</feature>
<reference evidence="4" key="2">
    <citation type="journal article" date="2018" name="Nat. Commun.">
        <title>Extreme sensitivity to ultraviolet light in the fungal pathogen causing white-nose syndrome of bats.</title>
        <authorList>
            <person name="Palmer J.M."/>
            <person name="Drees K.P."/>
            <person name="Foster J.T."/>
            <person name="Lindner D.L."/>
        </authorList>
    </citation>
    <scope>NUCLEOTIDE SEQUENCE [LARGE SCALE GENOMIC DNA]</scope>
    <source>
        <strain evidence="4">UAMH 10579</strain>
    </source>
</reference>
<dbReference type="RefSeq" id="XP_018134418.1">
    <property type="nucleotide sequence ID" value="XM_018270827.2"/>
</dbReference>
<evidence type="ECO:0000313" key="3">
    <source>
        <dbReference type="EMBL" id="OBU00686.1"/>
    </source>
</evidence>
<dbReference type="EMBL" id="KV460208">
    <property type="protein sequence ID" value="OBU00686.1"/>
    <property type="molecule type" value="Genomic_DNA"/>
</dbReference>
<feature type="domain" description="DUF7702" evidence="2">
    <location>
        <begin position="8"/>
        <end position="244"/>
    </location>
</feature>
<keyword evidence="4" id="KW-1185">Reference proteome</keyword>
<dbReference type="Pfam" id="PF24800">
    <property type="entry name" value="DUF7702"/>
    <property type="match status" value="1"/>
</dbReference>
<dbReference type="Proteomes" id="UP000091956">
    <property type="component" value="Unassembled WGS sequence"/>
</dbReference>
<sequence>MDSAHRASAIAQIVFYAPTVPATLYVGIRAWKYGPRLAWYPAMAFACARLTGGALVLASQHDPENTHLLTATIVLLNIGLVPLIMPFHALTRIVVQASFPGDRRKNMFLRVTRFLLFASVLLLSVSGGLYGNPDRSKVQSTLSRVAYFEFAFVLVALFGMAAWLYFVARDKIQDGQVIYIKWLLIASPILCIRTVFGIISVFEATGKHFLTSIWSPMFGNAVLFSLMALVPEFIVLCIFVYLGHYRYSTADQYGLVPRKGLFERSGKKDEGEQTSDSVKMT</sequence>
<dbReference type="InterPro" id="IPR056119">
    <property type="entry name" value="DUF7702"/>
</dbReference>
<proteinExistence type="predicted"/>
<name>A0A1B8GXY5_9PEZI</name>
<dbReference type="PANTHER" id="PTHR42109">
    <property type="entry name" value="UNPLACED GENOMIC SCAFFOLD UM_SCAF_CONTIG_1.265, WHOLE GENOME SHOTGUN SEQUENCE"/>
    <property type="match status" value="1"/>
</dbReference>
<feature type="transmembrane region" description="Helical" evidence="1">
    <location>
        <begin position="111"/>
        <end position="130"/>
    </location>
</feature>
<dbReference type="GeneID" id="28834688"/>
<gene>
    <name evidence="3" type="ORF">VE01_01302</name>
</gene>
<dbReference type="OrthoDB" id="2560628at2759"/>
<evidence type="ECO:0000313" key="4">
    <source>
        <dbReference type="Proteomes" id="UP000091956"/>
    </source>
</evidence>
<dbReference type="AlphaFoldDB" id="A0A1B8GXY5"/>
<evidence type="ECO:0000256" key="1">
    <source>
        <dbReference type="SAM" id="Phobius"/>
    </source>
</evidence>
<feature type="transmembrane region" description="Helical" evidence="1">
    <location>
        <begin position="69"/>
        <end position="90"/>
    </location>
</feature>
<feature type="transmembrane region" description="Helical" evidence="1">
    <location>
        <begin position="180"/>
        <end position="202"/>
    </location>
</feature>
<feature type="transmembrane region" description="Helical" evidence="1">
    <location>
        <begin position="6"/>
        <end position="26"/>
    </location>
</feature>
<keyword evidence="1" id="KW-0472">Membrane</keyword>
<organism evidence="3 4">
    <name type="scientific">Pseudogymnoascus verrucosus</name>
    <dbReference type="NCBI Taxonomy" id="342668"/>
    <lineage>
        <taxon>Eukaryota</taxon>
        <taxon>Fungi</taxon>
        <taxon>Dikarya</taxon>
        <taxon>Ascomycota</taxon>
        <taxon>Pezizomycotina</taxon>
        <taxon>Leotiomycetes</taxon>
        <taxon>Thelebolales</taxon>
        <taxon>Thelebolaceae</taxon>
        <taxon>Pseudogymnoascus</taxon>
    </lineage>
</organism>
<protein>
    <recommendedName>
        <fullName evidence="2">DUF7702 domain-containing protein</fullName>
    </recommendedName>
</protein>
<feature type="transmembrane region" description="Helical" evidence="1">
    <location>
        <begin position="222"/>
        <end position="242"/>
    </location>
</feature>
<evidence type="ECO:0000259" key="2">
    <source>
        <dbReference type="Pfam" id="PF24800"/>
    </source>
</evidence>
<feature type="transmembrane region" description="Helical" evidence="1">
    <location>
        <begin position="38"/>
        <end position="57"/>
    </location>
</feature>
<keyword evidence="1" id="KW-1133">Transmembrane helix</keyword>
<keyword evidence="1" id="KW-0812">Transmembrane</keyword>
<accession>A0A1B8GXY5</accession>
<dbReference type="PANTHER" id="PTHR42109:SF2">
    <property type="entry name" value="INTEGRAL MEMBRANE PROTEIN"/>
    <property type="match status" value="1"/>
</dbReference>
<reference evidence="3 4" key="1">
    <citation type="submission" date="2016-03" db="EMBL/GenBank/DDBJ databases">
        <title>Comparative genomics of Pseudogymnoascus destructans, the fungus causing white-nose syndrome of bats.</title>
        <authorList>
            <person name="Palmer J.M."/>
            <person name="Drees K.P."/>
            <person name="Foster J.T."/>
            <person name="Lindner D.L."/>
        </authorList>
    </citation>
    <scope>NUCLEOTIDE SEQUENCE [LARGE SCALE GENOMIC DNA]</scope>
    <source>
        <strain evidence="3 4">UAMH 10579</strain>
    </source>
</reference>